<evidence type="ECO:0000313" key="9">
    <source>
        <dbReference type="Proteomes" id="UP000324629"/>
    </source>
</evidence>
<dbReference type="AlphaFoldDB" id="A0A5J4NS70"/>
<proteinExistence type="predicted"/>
<feature type="compositionally biased region" description="Polar residues" evidence="5">
    <location>
        <begin position="625"/>
        <end position="644"/>
    </location>
</feature>
<dbReference type="Pfam" id="PF13855">
    <property type="entry name" value="LRR_8"/>
    <property type="match status" value="1"/>
</dbReference>
<sequence>PLKTFQTQVDTVVPSVDPMLPTKLFVDHLTSGMILYGSWRLLSEYLLLAILLKHSGIIALSSQELCLSKVCTGCIAGSLSCQEGGLISLPDVLSPDIQSMILIGHRFDNNVLSKANFSNYPQQNAQLQRLTLRNCGIERLLPGALQNLRYLTQLDFSKNRLQIIESHTFVGLRLELLRLDENHGLHLAPGAFREASIVSLSMNQCGLQSLTYSDLAPLLQNNALTNLHLSGNKLMTLESRLEPVFLGLRSLSIEQNPFICDCQTRWLADLLQKRSLRRQPRELKNFAEENTLLSDPLGGESEFGMRSTPLDGDLLKPVCRSPERLSGRPIEALTHRDFYCDLPQLKSLEIDLSQTDEAVISNPETIMPDDSVQQRIPQLKVTLRCEVKGSPELQLSWYRRSGSKMLADLGLHNGDEQLIHMPFSRVIKPGMVEIQLSQPPQFLESSLQTSVRIQSNPIEQFICMASDLSGNTSAEVRLRWPTTDSHTMLINTRQEPQVSHSNNYPMAETVNTDKQPDVKVDMKIPSTQADSGLRSDWYLLTGEDPNGFWLQKQFSAVQMIGAVVGTFTTTLILFIFGCCLLKTHRFQKSCSRPKILLQHTSDYQHSSPHRKYTSPPSYSIPPVHSNASFLHPNTSGNSTDTQTSFGTQLPYQLTPITQATEIGTVATEGTNCGKPLHYTTYEPITMADISHTTTYSDSQMYDLPQFPITLSPPRVPLPPLPGGPGQPAPISNHTIEARSPYYVSTLSGPVTEQSALKNGTVFSPLFVHNSDDVSAAISMAATLNRLKNSPLIPTGHFKMNPNGSFSQQQLVAAAAAQNHLFNFVNHPSAMVPPPAGLLASDTN</sequence>
<dbReference type="InterPro" id="IPR007110">
    <property type="entry name" value="Ig-like_dom"/>
</dbReference>
<dbReference type="InterPro" id="IPR001611">
    <property type="entry name" value="Leu-rich_rpt"/>
</dbReference>
<keyword evidence="6" id="KW-0472">Membrane</keyword>
<keyword evidence="2" id="KW-0732">Signal</keyword>
<dbReference type="InterPro" id="IPR000483">
    <property type="entry name" value="Cys-rich_flank_reg_C"/>
</dbReference>
<keyword evidence="3" id="KW-0677">Repeat</keyword>
<dbReference type="PANTHER" id="PTHR24369:SF210">
    <property type="entry name" value="CHAOPTIN-RELATED"/>
    <property type="match status" value="1"/>
</dbReference>
<dbReference type="Gene3D" id="3.80.10.10">
    <property type="entry name" value="Ribonuclease Inhibitor"/>
    <property type="match status" value="2"/>
</dbReference>
<feature type="transmembrane region" description="Helical" evidence="6">
    <location>
        <begin position="559"/>
        <end position="581"/>
    </location>
</feature>
<keyword evidence="6" id="KW-1133">Transmembrane helix</keyword>
<gene>
    <name evidence="8" type="ORF">DEA37_0013244</name>
</gene>
<evidence type="ECO:0000256" key="4">
    <source>
        <dbReference type="ARBA" id="ARBA00023157"/>
    </source>
</evidence>
<dbReference type="InterPro" id="IPR013783">
    <property type="entry name" value="Ig-like_fold"/>
</dbReference>
<dbReference type="PANTHER" id="PTHR24369">
    <property type="entry name" value="ANTIGEN BSP, PUTATIVE-RELATED"/>
    <property type="match status" value="1"/>
</dbReference>
<evidence type="ECO:0000313" key="8">
    <source>
        <dbReference type="EMBL" id="KAA3678537.1"/>
    </source>
</evidence>
<name>A0A5J4NS70_9TREM</name>
<dbReference type="InterPro" id="IPR032675">
    <property type="entry name" value="LRR_dom_sf"/>
</dbReference>
<protein>
    <recommendedName>
        <fullName evidence="7">Ig-like domain-containing protein</fullName>
    </recommendedName>
</protein>
<dbReference type="GO" id="GO:0005886">
    <property type="term" value="C:plasma membrane"/>
    <property type="evidence" value="ECO:0007669"/>
    <property type="project" value="TreeGrafter"/>
</dbReference>
<dbReference type="Gene3D" id="2.60.40.10">
    <property type="entry name" value="Immunoglobulins"/>
    <property type="match status" value="1"/>
</dbReference>
<keyword evidence="6" id="KW-0812">Transmembrane</keyword>
<feature type="domain" description="Ig-like" evidence="7">
    <location>
        <begin position="343"/>
        <end position="479"/>
    </location>
</feature>
<dbReference type="CDD" id="cd00096">
    <property type="entry name" value="Ig"/>
    <property type="match status" value="1"/>
</dbReference>
<dbReference type="EMBL" id="QNGE01001065">
    <property type="protein sequence ID" value="KAA3678537.1"/>
    <property type="molecule type" value="Genomic_DNA"/>
</dbReference>
<dbReference type="InterPro" id="IPR050541">
    <property type="entry name" value="LRR_TM_domain-containing"/>
</dbReference>
<feature type="non-terminal residue" evidence="8">
    <location>
        <position position="1"/>
    </location>
</feature>
<dbReference type="SMART" id="SM00082">
    <property type="entry name" value="LRRCT"/>
    <property type="match status" value="1"/>
</dbReference>
<evidence type="ECO:0000256" key="3">
    <source>
        <dbReference type="ARBA" id="ARBA00022737"/>
    </source>
</evidence>
<dbReference type="PROSITE" id="PS50835">
    <property type="entry name" value="IG_LIKE"/>
    <property type="match status" value="1"/>
</dbReference>
<evidence type="ECO:0000256" key="5">
    <source>
        <dbReference type="SAM" id="MobiDB-lite"/>
    </source>
</evidence>
<evidence type="ECO:0000256" key="6">
    <source>
        <dbReference type="SAM" id="Phobius"/>
    </source>
</evidence>
<keyword evidence="1" id="KW-0433">Leucine-rich repeat</keyword>
<keyword evidence="4" id="KW-1015">Disulfide bond</keyword>
<evidence type="ECO:0000259" key="7">
    <source>
        <dbReference type="PROSITE" id="PS50835"/>
    </source>
</evidence>
<evidence type="ECO:0000256" key="1">
    <source>
        <dbReference type="ARBA" id="ARBA00022614"/>
    </source>
</evidence>
<dbReference type="SUPFAM" id="SSF52058">
    <property type="entry name" value="L domain-like"/>
    <property type="match status" value="1"/>
</dbReference>
<comment type="caution">
    <text evidence="8">The sequence shown here is derived from an EMBL/GenBank/DDBJ whole genome shotgun (WGS) entry which is preliminary data.</text>
</comment>
<keyword evidence="9" id="KW-1185">Reference proteome</keyword>
<dbReference type="Proteomes" id="UP000324629">
    <property type="component" value="Unassembled WGS sequence"/>
</dbReference>
<accession>A0A5J4NS70</accession>
<evidence type="ECO:0000256" key="2">
    <source>
        <dbReference type="ARBA" id="ARBA00022729"/>
    </source>
</evidence>
<reference evidence="8 9" key="1">
    <citation type="journal article" date="2019" name="Gigascience">
        <title>Whole-genome sequence of the oriental lung fluke Paragonimus westermani.</title>
        <authorList>
            <person name="Oey H."/>
            <person name="Zakrzewski M."/>
            <person name="Narain K."/>
            <person name="Devi K.R."/>
            <person name="Agatsuma T."/>
            <person name="Nawaratna S."/>
            <person name="Gobert G.N."/>
            <person name="Jones M.K."/>
            <person name="Ragan M.A."/>
            <person name="McManus D.P."/>
            <person name="Krause L."/>
        </authorList>
    </citation>
    <scope>NUCLEOTIDE SEQUENCE [LARGE SCALE GENOMIC DNA]</scope>
    <source>
        <strain evidence="8 9">IND2009</strain>
    </source>
</reference>
<organism evidence="8 9">
    <name type="scientific">Paragonimus westermani</name>
    <dbReference type="NCBI Taxonomy" id="34504"/>
    <lineage>
        <taxon>Eukaryota</taxon>
        <taxon>Metazoa</taxon>
        <taxon>Spiralia</taxon>
        <taxon>Lophotrochozoa</taxon>
        <taxon>Platyhelminthes</taxon>
        <taxon>Trematoda</taxon>
        <taxon>Digenea</taxon>
        <taxon>Plagiorchiida</taxon>
        <taxon>Troglotremata</taxon>
        <taxon>Troglotrematidae</taxon>
        <taxon>Paragonimus</taxon>
    </lineage>
</organism>
<feature type="region of interest" description="Disordered" evidence="5">
    <location>
        <begin position="623"/>
        <end position="644"/>
    </location>
</feature>